<evidence type="ECO:0000256" key="2">
    <source>
        <dbReference type="SAM" id="MobiDB-lite"/>
    </source>
</evidence>
<feature type="region of interest" description="Disordered" evidence="2">
    <location>
        <begin position="143"/>
        <end position="250"/>
    </location>
</feature>
<evidence type="ECO:0000259" key="3">
    <source>
        <dbReference type="PROSITE" id="PS50071"/>
    </source>
</evidence>
<feature type="compositionally biased region" description="Polar residues" evidence="2">
    <location>
        <begin position="204"/>
        <end position="213"/>
    </location>
</feature>
<dbReference type="GO" id="GO:0003677">
    <property type="term" value="F:DNA binding"/>
    <property type="evidence" value="ECO:0007669"/>
    <property type="project" value="UniProtKB-UniRule"/>
</dbReference>
<dbReference type="PROSITE" id="PS50071">
    <property type="entry name" value="HOMEOBOX_2"/>
    <property type="match status" value="1"/>
</dbReference>
<accession>A0AAV5A7U1</accession>
<dbReference type="InterPro" id="IPR001356">
    <property type="entry name" value="HD"/>
</dbReference>
<comment type="subcellular location">
    <subcellularLocation>
        <location evidence="1">Nucleus</location>
    </subcellularLocation>
</comment>
<comment type="caution">
    <text evidence="4">The sequence shown here is derived from an EMBL/GenBank/DDBJ whole genome shotgun (WGS) entry which is preliminary data.</text>
</comment>
<dbReference type="GO" id="GO:0005634">
    <property type="term" value="C:nucleus"/>
    <property type="evidence" value="ECO:0007669"/>
    <property type="project" value="UniProtKB-SubCell"/>
</dbReference>
<sequence>MTYKQINIWFQNRRDRDRGCSDLYIDRTTTVKQLEHHIRSLLGYPPLQHFTESDCNSLEVTSSGQEETTRLTPQATSLSSHAHLLTAKGENLNQTIESNVFSFPKPNWLRKPSSRAATSEKKFPVALDGLVSRFDSCRVDGSSKIIPAQEPPLQSVTEEQTKSSNPFAGRILKNLPRRRLPKHPPVSQDTCDSSRKIRPLPRRTSPSTDSSVEPSDEESFTSLLSSNMMSSSNESLQDPTSRTLTNPQSPIEKVLSWRNKNSTFTFNL</sequence>
<feature type="compositionally biased region" description="Low complexity" evidence="2">
    <location>
        <begin position="222"/>
        <end position="236"/>
    </location>
</feature>
<keyword evidence="5" id="KW-1185">Reference proteome</keyword>
<keyword evidence="1" id="KW-0238">DNA-binding</keyword>
<dbReference type="CDD" id="cd00086">
    <property type="entry name" value="homeodomain"/>
    <property type="match status" value="1"/>
</dbReference>
<evidence type="ECO:0000313" key="5">
    <source>
        <dbReference type="Proteomes" id="UP001050691"/>
    </source>
</evidence>
<keyword evidence="1" id="KW-0371">Homeobox</keyword>
<feature type="DNA-binding region" description="Homeobox" evidence="1">
    <location>
        <begin position="3"/>
        <end position="21"/>
    </location>
</feature>
<reference evidence="4" key="1">
    <citation type="submission" date="2021-10" db="EMBL/GenBank/DDBJ databases">
        <title>De novo Genome Assembly of Clathrus columnatus (Basidiomycota, Fungi) Using Illumina and Nanopore Sequence Data.</title>
        <authorList>
            <person name="Ogiso-Tanaka E."/>
            <person name="Itagaki H."/>
            <person name="Hosoya T."/>
            <person name="Hosaka K."/>
        </authorList>
    </citation>
    <scope>NUCLEOTIDE SEQUENCE</scope>
    <source>
        <strain evidence="4">MO-923</strain>
    </source>
</reference>
<dbReference type="EMBL" id="BPWL01000004">
    <property type="protein sequence ID" value="GJJ09712.1"/>
    <property type="molecule type" value="Genomic_DNA"/>
</dbReference>
<evidence type="ECO:0000313" key="4">
    <source>
        <dbReference type="EMBL" id="GJJ09712.1"/>
    </source>
</evidence>
<organism evidence="4 5">
    <name type="scientific">Clathrus columnatus</name>
    <dbReference type="NCBI Taxonomy" id="1419009"/>
    <lineage>
        <taxon>Eukaryota</taxon>
        <taxon>Fungi</taxon>
        <taxon>Dikarya</taxon>
        <taxon>Basidiomycota</taxon>
        <taxon>Agaricomycotina</taxon>
        <taxon>Agaricomycetes</taxon>
        <taxon>Phallomycetidae</taxon>
        <taxon>Phallales</taxon>
        <taxon>Clathraceae</taxon>
        <taxon>Clathrus</taxon>
    </lineage>
</organism>
<feature type="compositionally biased region" description="Polar residues" evidence="2">
    <location>
        <begin position="237"/>
        <end position="249"/>
    </location>
</feature>
<dbReference type="AlphaFoldDB" id="A0AAV5A7U1"/>
<name>A0AAV5A7U1_9AGAM</name>
<dbReference type="SUPFAM" id="SSF46689">
    <property type="entry name" value="Homeodomain-like"/>
    <property type="match status" value="1"/>
</dbReference>
<gene>
    <name evidence="4" type="ORF">Clacol_003936</name>
</gene>
<protein>
    <recommendedName>
        <fullName evidence="3">Homeobox domain-containing protein</fullName>
    </recommendedName>
</protein>
<evidence type="ECO:0000256" key="1">
    <source>
        <dbReference type="PROSITE-ProRule" id="PRU00108"/>
    </source>
</evidence>
<feature type="compositionally biased region" description="Polar residues" evidence="2">
    <location>
        <begin position="152"/>
        <end position="166"/>
    </location>
</feature>
<feature type="domain" description="Homeobox" evidence="3">
    <location>
        <begin position="1"/>
        <end position="20"/>
    </location>
</feature>
<keyword evidence="1" id="KW-0539">Nucleus</keyword>
<proteinExistence type="predicted"/>
<dbReference type="InterPro" id="IPR009057">
    <property type="entry name" value="Homeodomain-like_sf"/>
</dbReference>
<dbReference type="Proteomes" id="UP001050691">
    <property type="component" value="Unassembled WGS sequence"/>
</dbReference>